<gene>
    <name evidence="7" type="ORF">DFR63_1630</name>
</gene>
<name>A0A3E0AVV0_9STAP</name>
<feature type="transmembrane region" description="Helical" evidence="5">
    <location>
        <begin position="169"/>
        <end position="190"/>
    </location>
</feature>
<keyword evidence="4 5" id="KW-0472">Membrane</keyword>
<dbReference type="OrthoDB" id="9768837at2"/>
<sequence length="400" mass="44660">MNKFMTTFNLTFFSKLKAKSFLITTLIIIAGMFIAFNLDKIIGLFDSDDEELRLEVEADETFLSVFEPTLQSYDETIEIAGEDGDAVLDIVNTDPLEAELRMNEEISSSQEESIKLALNETNRAYVLQTLELSEEEISRMYEEVPVEFLVASDNESGNFEAADSDETNILNMIIFYFSVILMFIIILNYASQIATEIANEKSSRVIEMIVSSIRPTQHLMAKVLAMISVSVIQVGLITGGGLIAFYFSDTSALLDQFGLETNDQTLKIVVYCIIFVILGLILYLSVAAMLGSFINRMEDLQQGLMPVTFLSMIGYFIALGAMSFADNIAVTITSYFPFFTPFVMPLRLLVNDTGHMPMIIGILIMIITIIIALSLAGFVYKRSVLSTESGIIKNIKRIKK</sequence>
<evidence type="ECO:0000259" key="6">
    <source>
        <dbReference type="Pfam" id="PF12698"/>
    </source>
</evidence>
<evidence type="ECO:0000313" key="7">
    <source>
        <dbReference type="EMBL" id="REG23883.1"/>
    </source>
</evidence>
<dbReference type="GO" id="GO:0016020">
    <property type="term" value="C:membrane"/>
    <property type="evidence" value="ECO:0007669"/>
    <property type="project" value="UniProtKB-SubCell"/>
</dbReference>
<comment type="caution">
    <text evidence="7">The sequence shown here is derived from an EMBL/GenBank/DDBJ whole genome shotgun (WGS) entry which is preliminary data.</text>
</comment>
<feature type="transmembrane region" description="Helical" evidence="5">
    <location>
        <begin position="21"/>
        <end position="38"/>
    </location>
</feature>
<organism evidence="7 8">
    <name type="scientific">Jeotgalicoccus halotolerans</name>
    <dbReference type="NCBI Taxonomy" id="157227"/>
    <lineage>
        <taxon>Bacteria</taxon>
        <taxon>Bacillati</taxon>
        <taxon>Bacillota</taxon>
        <taxon>Bacilli</taxon>
        <taxon>Bacillales</taxon>
        <taxon>Staphylococcaceae</taxon>
        <taxon>Jeotgalicoccus</taxon>
    </lineage>
</organism>
<comment type="subcellular location">
    <subcellularLocation>
        <location evidence="1">Membrane</location>
        <topology evidence="1">Multi-pass membrane protein</topology>
    </subcellularLocation>
</comment>
<dbReference type="AlphaFoldDB" id="A0A3E0AVV0"/>
<feature type="transmembrane region" description="Helical" evidence="5">
    <location>
        <begin position="268"/>
        <end position="291"/>
    </location>
</feature>
<evidence type="ECO:0000256" key="1">
    <source>
        <dbReference type="ARBA" id="ARBA00004141"/>
    </source>
</evidence>
<dbReference type="EMBL" id="QUMW01000012">
    <property type="protein sequence ID" value="REG23883.1"/>
    <property type="molecule type" value="Genomic_DNA"/>
</dbReference>
<dbReference type="GO" id="GO:0140359">
    <property type="term" value="F:ABC-type transporter activity"/>
    <property type="evidence" value="ECO:0007669"/>
    <property type="project" value="InterPro"/>
</dbReference>
<evidence type="ECO:0000256" key="4">
    <source>
        <dbReference type="ARBA" id="ARBA00023136"/>
    </source>
</evidence>
<feature type="transmembrane region" description="Helical" evidence="5">
    <location>
        <begin position="358"/>
        <end position="380"/>
    </location>
</feature>
<feature type="transmembrane region" description="Helical" evidence="5">
    <location>
        <begin position="303"/>
        <end position="322"/>
    </location>
</feature>
<feature type="domain" description="ABC-2 type transporter transmembrane" evidence="6">
    <location>
        <begin position="22"/>
        <end position="376"/>
    </location>
</feature>
<feature type="transmembrane region" description="Helical" evidence="5">
    <location>
        <begin position="223"/>
        <end position="248"/>
    </location>
</feature>
<evidence type="ECO:0000256" key="2">
    <source>
        <dbReference type="ARBA" id="ARBA00022692"/>
    </source>
</evidence>
<protein>
    <submittedName>
        <fullName evidence="7">ABC-2 type transport system permease protein</fullName>
    </submittedName>
</protein>
<evidence type="ECO:0000256" key="3">
    <source>
        <dbReference type="ARBA" id="ARBA00022989"/>
    </source>
</evidence>
<keyword evidence="2 5" id="KW-0812">Transmembrane</keyword>
<dbReference type="InterPro" id="IPR013525">
    <property type="entry name" value="ABC2_TM"/>
</dbReference>
<dbReference type="Pfam" id="PF12698">
    <property type="entry name" value="ABC2_membrane_3"/>
    <property type="match status" value="1"/>
</dbReference>
<keyword evidence="8" id="KW-1185">Reference proteome</keyword>
<reference evidence="7 8" key="1">
    <citation type="submission" date="2018-08" db="EMBL/GenBank/DDBJ databases">
        <title>Genomic Encyclopedia of Type Strains, Phase IV (KMG-IV): sequencing the most valuable type-strain genomes for metagenomic binning, comparative biology and taxonomic classification.</title>
        <authorList>
            <person name="Goeker M."/>
        </authorList>
    </citation>
    <scope>NUCLEOTIDE SEQUENCE [LARGE SCALE GENOMIC DNA]</scope>
    <source>
        <strain evidence="7 8">DSM 17274</strain>
    </source>
</reference>
<keyword evidence="3 5" id="KW-1133">Transmembrane helix</keyword>
<dbReference type="RefSeq" id="WP_115885424.1">
    <property type="nucleotide sequence ID" value="NZ_CBCSHX010000006.1"/>
</dbReference>
<accession>A0A3E0AVV0</accession>
<evidence type="ECO:0000313" key="8">
    <source>
        <dbReference type="Proteomes" id="UP000257076"/>
    </source>
</evidence>
<dbReference type="Proteomes" id="UP000257076">
    <property type="component" value="Unassembled WGS sequence"/>
</dbReference>
<proteinExistence type="predicted"/>
<evidence type="ECO:0000256" key="5">
    <source>
        <dbReference type="SAM" id="Phobius"/>
    </source>
</evidence>